<dbReference type="Pfam" id="PF01633">
    <property type="entry name" value="Choline_kinase"/>
    <property type="match status" value="2"/>
</dbReference>
<dbReference type="Gene3D" id="3.30.200.20">
    <property type="entry name" value="Phosphorylase Kinase, domain 1"/>
    <property type="match status" value="1"/>
</dbReference>
<evidence type="ECO:0000256" key="1">
    <source>
        <dbReference type="ARBA" id="ARBA00023209"/>
    </source>
</evidence>
<keyword evidence="1" id="KW-0594">Phospholipid biosynthesis</keyword>
<evidence type="ECO:0000256" key="3">
    <source>
        <dbReference type="ARBA" id="ARBA00037883"/>
    </source>
</evidence>
<dbReference type="Gene3D" id="3.90.1200.10">
    <property type="match status" value="1"/>
</dbReference>
<sequence>MSEGSLLDSLQVVLGKCNLNVERNQLEVEQLAGGLTNGMYLIKISGQKRWVYRVNGTGTEILVDREAERQFLQMANEYAICPKVLFVDEKRMLQEFCDGITLGLDAIDDPNIHRLIARKLARLHGHPIQPSAPWYPQALQSYLKELDDEEMSIIGTTLLKIPKDTIMTLCHNDLRLNNVIYQREKEQVFFVDFEYAGLNYAVYDIAHYFWQHNGAQNRMDFQTVNPENRKLFASEYLRELYQKAPTKHEVDALLKNVLHFEAANHFLWSIWSRIQHKLGNSTAVFSYQLNARARFECYEYCLNQIKA</sequence>
<dbReference type="PANTHER" id="PTHR22603">
    <property type="entry name" value="CHOLINE/ETHANOALAMINE KINASE"/>
    <property type="match status" value="1"/>
</dbReference>
<dbReference type="InterPro" id="IPR011009">
    <property type="entry name" value="Kinase-like_dom_sf"/>
</dbReference>
<protein>
    <recommendedName>
        <fullName evidence="5">ethanolamine kinase</fullName>
        <ecNumber evidence="5">2.7.1.82</ecNumber>
    </recommendedName>
</protein>
<reference evidence="6" key="1">
    <citation type="submission" date="2023-06" db="EMBL/GenBank/DDBJ databases">
        <authorList>
            <person name="Delattre M."/>
        </authorList>
    </citation>
    <scope>NUCLEOTIDE SEQUENCE</scope>
    <source>
        <strain evidence="6">AF72</strain>
    </source>
</reference>
<evidence type="ECO:0000256" key="4">
    <source>
        <dbReference type="ARBA" id="ARBA00038211"/>
    </source>
</evidence>
<keyword evidence="1" id="KW-0443">Lipid metabolism</keyword>
<name>A0AA36DAW3_9BILA</name>
<evidence type="ECO:0000256" key="2">
    <source>
        <dbReference type="ARBA" id="ARBA00023264"/>
    </source>
</evidence>
<dbReference type="EC" id="2.7.1.82" evidence="5"/>
<dbReference type="EMBL" id="CATQJA010002665">
    <property type="protein sequence ID" value="CAJ0583872.1"/>
    <property type="molecule type" value="Genomic_DNA"/>
</dbReference>
<comment type="caution">
    <text evidence="6">The sequence shown here is derived from an EMBL/GenBank/DDBJ whole genome shotgun (WGS) entry which is preliminary data.</text>
</comment>
<dbReference type="GO" id="GO:0004305">
    <property type="term" value="F:ethanolamine kinase activity"/>
    <property type="evidence" value="ECO:0007669"/>
    <property type="project" value="UniProtKB-EC"/>
</dbReference>
<dbReference type="AlphaFoldDB" id="A0AA36DAW3"/>
<dbReference type="GO" id="GO:0006646">
    <property type="term" value="P:phosphatidylethanolamine biosynthetic process"/>
    <property type="evidence" value="ECO:0007669"/>
    <property type="project" value="TreeGrafter"/>
</dbReference>
<dbReference type="GO" id="GO:0005737">
    <property type="term" value="C:cytoplasm"/>
    <property type="evidence" value="ECO:0007669"/>
    <property type="project" value="TreeGrafter"/>
</dbReference>
<dbReference type="SUPFAM" id="SSF56112">
    <property type="entry name" value="Protein kinase-like (PK-like)"/>
    <property type="match status" value="1"/>
</dbReference>
<comment type="pathway">
    <text evidence="3">Phospholipid metabolism; phosphatidylethanolamine biosynthesis; phosphatidylethanolamine from ethanolamine: step 1/3.</text>
</comment>
<gene>
    <name evidence="6" type="ORF">MSPICULIGERA_LOCUS21941</name>
</gene>
<comment type="similarity">
    <text evidence="4">Belongs to the choline/ethanolamine kinase family.</text>
</comment>
<dbReference type="Proteomes" id="UP001177023">
    <property type="component" value="Unassembled WGS sequence"/>
</dbReference>
<keyword evidence="1" id="KW-0444">Lipid biosynthesis</keyword>
<evidence type="ECO:0000313" key="7">
    <source>
        <dbReference type="Proteomes" id="UP001177023"/>
    </source>
</evidence>
<keyword evidence="7" id="KW-1185">Reference proteome</keyword>
<evidence type="ECO:0000256" key="5">
    <source>
        <dbReference type="ARBA" id="ARBA00038874"/>
    </source>
</evidence>
<proteinExistence type="inferred from homology"/>
<feature type="non-terminal residue" evidence="6">
    <location>
        <position position="307"/>
    </location>
</feature>
<keyword evidence="2" id="KW-1208">Phospholipid metabolism</keyword>
<accession>A0AA36DAW3</accession>
<organism evidence="6 7">
    <name type="scientific">Mesorhabditis spiculigera</name>
    <dbReference type="NCBI Taxonomy" id="96644"/>
    <lineage>
        <taxon>Eukaryota</taxon>
        <taxon>Metazoa</taxon>
        <taxon>Ecdysozoa</taxon>
        <taxon>Nematoda</taxon>
        <taxon>Chromadorea</taxon>
        <taxon>Rhabditida</taxon>
        <taxon>Rhabditina</taxon>
        <taxon>Rhabditomorpha</taxon>
        <taxon>Rhabditoidea</taxon>
        <taxon>Rhabditidae</taxon>
        <taxon>Mesorhabditinae</taxon>
        <taxon>Mesorhabditis</taxon>
    </lineage>
</organism>
<dbReference type="PANTHER" id="PTHR22603:SF66">
    <property type="entry name" value="ETHANOLAMINE KINASE"/>
    <property type="match status" value="1"/>
</dbReference>
<evidence type="ECO:0000313" key="6">
    <source>
        <dbReference type="EMBL" id="CAJ0583872.1"/>
    </source>
</evidence>